<keyword evidence="3" id="KW-1185">Reference proteome</keyword>
<comment type="caution">
    <text evidence="2">The sequence shown here is derived from an EMBL/GenBank/DDBJ whole genome shotgun (WGS) entry which is preliminary data.</text>
</comment>
<sequence length="394" mass="44535">MNRLIVLILFLVFQANWGQAQMYSKTKTNNEKSSEFTKIMCDENSEDYLKVNEKETLQKHVEEIITSGGSKYSLKTGERTLGYSNKKLTTYKYGQESVEIVTYNVNDQGIFEEESLSTETPHVNIMPALKAGKIILSNDSEGFGSIFRVYTTDLVGKQHYIPYPQGFSNGTSAAINNKVTFVANSLDQKKMKIAGFKDEAQLFETEITTEYRAKKVYAFEDLFVIYGSKGGADRKLIVFDWNGKLIWENAYILPYFTSIDILYDNMQHKIFAVTGIATLTILDSRSGELQSKIQLDAKTSAKGIKLSKTNLGARVIDFKIVGNSIIISLGTFIREGEFSSNYHYTNPETLILHTSGEVLQKETQKGDFKIHQIIPSKTGFNIVTDKDIQSYERK</sequence>
<protein>
    <submittedName>
        <fullName evidence="2">Uncharacterized protein</fullName>
    </submittedName>
</protein>
<evidence type="ECO:0000256" key="1">
    <source>
        <dbReference type="SAM" id="SignalP"/>
    </source>
</evidence>
<feature type="chain" id="PRO_5047032484" evidence="1">
    <location>
        <begin position="21"/>
        <end position="394"/>
    </location>
</feature>
<name>A0ABW9RQY2_9BACT</name>
<dbReference type="Proteomes" id="UP000798808">
    <property type="component" value="Unassembled WGS sequence"/>
</dbReference>
<proteinExistence type="predicted"/>
<organism evidence="2 3">
    <name type="scientific">Fulvivirga kasyanovii</name>
    <dbReference type="NCBI Taxonomy" id="396812"/>
    <lineage>
        <taxon>Bacteria</taxon>
        <taxon>Pseudomonadati</taxon>
        <taxon>Bacteroidota</taxon>
        <taxon>Cytophagia</taxon>
        <taxon>Cytophagales</taxon>
        <taxon>Fulvivirgaceae</taxon>
        <taxon>Fulvivirga</taxon>
    </lineage>
</organism>
<feature type="signal peptide" evidence="1">
    <location>
        <begin position="1"/>
        <end position="20"/>
    </location>
</feature>
<accession>A0ABW9RQY2</accession>
<gene>
    <name evidence="2" type="ORF">E1163_15135</name>
</gene>
<dbReference type="RefSeq" id="WP_155173295.1">
    <property type="nucleotide sequence ID" value="NZ_BAAAFL010000015.1"/>
</dbReference>
<evidence type="ECO:0000313" key="3">
    <source>
        <dbReference type="Proteomes" id="UP000798808"/>
    </source>
</evidence>
<reference evidence="2 3" key="1">
    <citation type="submission" date="2019-02" db="EMBL/GenBank/DDBJ databases">
        <authorList>
            <person name="Goldberg S.R."/>
            <person name="Haltli B.A."/>
            <person name="Correa H."/>
            <person name="Russell K.G."/>
        </authorList>
    </citation>
    <scope>NUCLEOTIDE SEQUENCE [LARGE SCALE GENOMIC DNA]</scope>
    <source>
        <strain evidence="2 3">JCM 16186</strain>
    </source>
</reference>
<dbReference type="EMBL" id="SMLW01000573">
    <property type="protein sequence ID" value="MTI26290.1"/>
    <property type="molecule type" value="Genomic_DNA"/>
</dbReference>
<evidence type="ECO:0000313" key="2">
    <source>
        <dbReference type="EMBL" id="MTI26290.1"/>
    </source>
</evidence>
<keyword evidence="1" id="KW-0732">Signal</keyword>